<dbReference type="InterPro" id="IPR009100">
    <property type="entry name" value="AcylCoA_DH/oxidase_NM_dom_sf"/>
</dbReference>
<evidence type="ECO:0000313" key="6">
    <source>
        <dbReference type="Proteomes" id="UP000192140"/>
    </source>
</evidence>
<dbReference type="InterPro" id="IPR037069">
    <property type="entry name" value="AcylCoA_DH/ox_N_sf"/>
</dbReference>
<name>A0A1S7U6D4_9HYPH</name>
<dbReference type="PIRSF" id="PIRSF016578">
    <property type="entry name" value="HsaA"/>
    <property type="match status" value="1"/>
</dbReference>
<dbReference type="GO" id="GO:0005737">
    <property type="term" value="C:cytoplasm"/>
    <property type="evidence" value="ECO:0007669"/>
    <property type="project" value="TreeGrafter"/>
</dbReference>
<dbReference type="SUPFAM" id="SSF56645">
    <property type="entry name" value="Acyl-CoA dehydrogenase NM domain-like"/>
    <property type="match status" value="1"/>
</dbReference>
<evidence type="ECO:0000259" key="4">
    <source>
        <dbReference type="Pfam" id="PF08028"/>
    </source>
</evidence>
<dbReference type="Proteomes" id="UP000192140">
    <property type="component" value="Unassembled WGS sequence"/>
</dbReference>
<dbReference type="InterPro" id="IPR013786">
    <property type="entry name" value="AcylCoA_DH/ox_N"/>
</dbReference>
<sequence>MNTNFIDSSGDQAALRTELVARAAKIVPLLRSNGPKADADRRLPEESVSALEGAGLFRICSPQRFGGYEGDIRTYMDAIAEVGRGCGSAAWVAFISNTGAWIAGYFPEDAQKEIFDGNPDTRFIGVLAPTATTKKVEGGYAVTGRWGYASGSLHAHWALLTAPIEQDDGSKGLGLILVPMKELSIEDTWFSVGVRGSGSNTVIADDVFVPDRRVIPLSAVMAHNGLGNPARTIAYRQAFAATAVIAVAAPVLGMANAALELTRERMSTGGKRIAYSVYDDVRRSPAMQLQLAEAASLIEVGNTIVKSWCDRIVGSAATLQELSFSERAQMRAELGLAMQHCRDGVDLLLSVQGASAFAESNPVQRVWRDIETATRHGLLSPEVPLEIYGRALFEDYPALSAFV</sequence>
<feature type="domain" description="Acyl-CoA dehydrogenase/oxidase N-terminal" evidence="3">
    <location>
        <begin position="36"/>
        <end position="113"/>
    </location>
</feature>
<dbReference type="GO" id="GO:0003995">
    <property type="term" value="F:acyl-CoA dehydrogenase activity"/>
    <property type="evidence" value="ECO:0007669"/>
    <property type="project" value="TreeGrafter"/>
</dbReference>
<proteinExistence type="inferred from homology"/>
<feature type="domain" description="Acyl-CoA dehydrogenase C-terminal" evidence="4">
    <location>
        <begin position="246"/>
        <end position="380"/>
    </location>
</feature>
<dbReference type="Gene3D" id="1.20.140.10">
    <property type="entry name" value="Butyryl-CoA Dehydrogenase, subunit A, domain 3"/>
    <property type="match status" value="1"/>
</dbReference>
<dbReference type="InterPro" id="IPR050741">
    <property type="entry name" value="Acyl-CoA_dehydrogenase"/>
</dbReference>
<dbReference type="AlphaFoldDB" id="A0A1S7U6D4"/>
<dbReference type="EMBL" id="FCNP01000044">
    <property type="protein sequence ID" value="CVI62464.1"/>
    <property type="molecule type" value="Genomic_DNA"/>
</dbReference>
<evidence type="ECO:0000256" key="2">
    <source>
        <dbReference type="ARBA" id="ARBA00049661"/>
    </source>
</evidence>
<evidence type="ECO:0000259" key="3">
    <source>
        <dbReference type="Pfam" id="PF02771"/>
    </source>
</evidence>
<dbReference type="PANTHER" id="PTHR48083">
    <property type="entry name" value="MEDIUM-CHAIN SPECIFIC ACYL-COA DEHYDROGENASE, MITOCHONDRIAL-RELATED"/>
    <property type="match status" value="1"/>
</dbReference>
<dbReference type="GO" id="GO:0033539">
    <property type="term" value="P:fatty acid beta-oxidation using acyl-CoA dehydrogenase"/>
    <property type="evidence" value="ECO:0007669"/>
    <property type="project" value="TreeGrafter"/>
</dbReference>
<dbReference type="InterPro" id="IPR013107">
    <property type="entry name" value="Acyl-CoA_DH_C"/>
</dbReference>
<reference evidence="5" key="1">
    <citation type="submission" date="2016-01" db="EMBL/GenBank/DDBJ databases">
        <authorList>
            <person name="Regsiter A."/>
            <person name="william w."/>
        </authorList>
    </citation>
    <scope>NUCLEOTIDE SEQUENCE</scope>
    <source>
        <strain evidence="5">NCPPB 1641</strain>
    </source>
</reference>
<evidence type="ECO:0000313" key="5">
    <source>
        <dbReference type="EMBL" id="CVI62464.1"/>
    </source>
</evidence>
<accession>A0A1S7U6D4</accession>
<dbReference type="GO" id="GO:0016712">
    <property type="term" value="F:oxidoreductase activity, acting on paired donors, with incorporation or reduction of molecular oxygen, reduced flavin or flavoprotein as one donor, and incorporation of one atom of oxygen"/>
    <property type="evidence" value="ECO:0007669"/>
    <property type="project" value="TreeGrafter"/>
</dbReference>
<comment type="similarity">
    <text evidence="2">Belongs to the HpaH/HsaA monooxygenase family.</text>
</comment>
<gene>
    <name evidence="5" type="ORF">AGR7A_Lc60004</name>
</gene>
<protein>
    <submittedName>
        <fullName evidence="5">Acyl-CoA dehydrogenase, C-terminal domain protein</fullName>
    </submittedName>
</protein>
<dbReference type="Gene3D" id="2.40.110.10">
    <property type="entry name" value="Butyryl-CoA Dehydrogenase, subunit A, domain 2"/>
    <property type="match status" value="1"/>
</dbReference>
<dbReference type="PANTHER" id="PTHR48083:SF19">
    <property type="entry name" value="FLAVIN-DEPENDENT MONOOXYGENASE, OXYGENASE SUBUNIT HSAA"/>
    <property type="match status" value="1"/>
</dbReference>
<dbReference type="GO" id="GO:0050660">
    <property type="term" value="F:flavin adenine dinucleotide binding"/>
    <property type="evidence" value="ECO:0007669"/>
    <property type="project" value="InterPro"/>
</dbReference>
<dbReference type="SUPFAM" id="SSF47203">
    <property type="entry name" value="Acyl-CoA dehydrogenase C-terminal domain-like"/>
    <property type="match status" value="1"/>
</dbReference>
<keyword evidence="6" id="KW-1185">Reference proteome</keyword>
<dbReference type="RefSeq" id="WP_080853791.1">
    <property type="nucleotide sequence ID" value="NZ_LT009776.1"/>
</dbReference>
<dbReference type="Pfam" id="PF02771">
    <property type="entry name" value="Acyl-CoA_dh_N"/>
    <property type="match status" value="1"/>
</dbReference>
<dbReference type="Pfam" id="PF08028">
    <property type="entry name" value="Acyl-CoA_dh_2"/>
    <property type="match status" value="1"/>
</dbReference>
<dbReference type="InterPro" id="IPR046373">
    <property type="entry name" value="Acyl-CoA_Oxase/DH_mid-dom_sf"/>
</dbReference>
<comment type="caution">
    <text evidence="5">The sequence shown here is derived from an EMBL/GenBank/DDBJ whole genome shotgun (WGS) entry which is preliminary data.</text>
</comment>
<dbReference type="Gene3D" id="1.10.540.10">
    <property type="entry name" value="Acyl-CoA dehydrogenase/oxidase, N-terminal domain"/>
    <property type="match status" value="1"/>
</dbReference>
<keyword evidence="1" id="KW-0560">Oxidoreductase</keyword>
<organism evidence="5 6">
    <name type="scientific">Agrobacterium deltaense NCPPB 1641</name>
    <dbReference type="NCBI Taxonomy" id="1183425"/>
    <lineage>
        <taxon>Bacteria</taxon>
        <taxon>Pseudomonadati</taxon>
        <taxon>Pseudomonadota</taxon>
        <taxon>Alphaproteobacteria</taxon>
        <taxon>Hyphomicrobiales</taxon>
        <taxon>Rhizobiaceae</taxon>
        <taxon>Rhizobium/Agrobacterium group</taxon>
        <taxon>Agrobacterium</taxon>
    </lineage>
</organism>
<dbReference type="InterPro" id="IPR036250">
    <property type="entry name" value="AcylCo_DH-like_C"/>
</dbReference>
<evidence type="ECO:0000256" key="1">
    <source>
        <dbReference type="ARBA" id="ARBA00023002"/>
    </source>
</evidence>